<keyword evidence="2" id="KW-1185">Reference proteome</keyword>
<reference evidence="1 2" key="1">
    <citation type="submission" date="2022-09" db="EMBL/GenBank/DDBJ databases">
        <title>Genome sequencing of Flavivirga sp. MEBiC05379.</title>
        <authorList>
            <person name="Oh H.-M."/>
            <person name="Kwon K.K."/>
            <person name="Park M.J."/>
            <person name="Yang S.-H."/>
        </authorList>
    </citation>
    <scope>NUCLEOTIDE SEQUENCE [LARGE SCALE GENOMIC DNA]</scope>
    <source>
        <strain evidence="1 2">MEBiC05379</strain>
    </source>
</reference>
<evidence type="ECO:0008006" key="3">
    <source>
        <dbReference type="Google" id="ProtNLM"/>
    </source>
</evidence>
<dbReference type="RefSeq" id="WP_303306419.1">
    <property type="nucleotide sequence ID" value="NZ_JAODOP010000004.1"/>
</dbReference>
<proteinExistence type="predicted"/>
<sequence>MSIKLFDNIKQLIKKDELLGEWNSDDGSGFMMIMGSWMKIKFNGTGKFESWSEGDDETGGYNHSGEFDWKRIGQNKIRIQEKGSSKIEEIEYVLKKQNGRIELTSGQPELEKFEINAFWNFAQIMFKKQ</sequence>
<protein>
    <recommendedName>
        <fullName evidence="3">DUF1579 domain-containing protein</fullName>
    </recommendedName>
</protein>
<dbReference type="Proteomes" id="UP001337305">
    <property type="component" value="Unassembled WGS sequence"/>
</dbReference>
<comment type="caution">
    <text evidence="1">The sequence shown here is derived from an EMBL/GenBank/DDBJ whole genome shotgun (WGS) entry which is preliminary data.</text>
</comment>
<evidence type="ECO:0000313" key="1">
    <source>
        <dbReference type="EMBL" id="MEF3834086.1"/>
    </source>
</evidence>
<name>A0ABU7XUM9_9FLAO</name>
<evidence type="ECO:0000313" key="2">
    <source>
        <dbReference type="Proteomes" id="UP001337305"/>
    </source>
</evidence>
<dbReference type="EMBL" id="JAODOP010000004">
    <property type="protein sequence ID" value="MEF3834086.1"/>
    <property type="molecule type" value="Genomic_DNA"/>
</dbReference>
<accession>A0ABU7XUM9</accession>
<gene>
    <name evidence="1" type="ORF">N1F79_13185</name>
</gene>
<organism evidence="1 2">
    <name type="scientific">Flavivirga spongiicola</name>
    <dbReference type="NCBI Taxonomy" id="421621"/>
    <lineage>
        <taxon>Bacteria</taxon>
        <taxon>Pseudomonadati</taxon>
        <taxon>Bacteroidota</taxon>
        <taxon>Flavobacteriia</taxon>
        <taxon>Flavobacteriales</taxon>
        <taxon>Flavobacteriaceae</taxon>
        <taxon>Flavivirga</taxon>
    </lineage>
</organism>